<gene>
    <name evidence="4" type="ORF">G4223_12990</name>
</gene>
<proteinExistence type="predicted"/>
<dbReference type="PANTHER" id="PTHR33525">
    <property type="match status" value="1"/>
</dbReference>
<name>A0A7C9UUP0_9PROT</name>
<protein>
    <submittedName>
        <fullName evidence="4">HDOD domain-containing protein</fullName>
    </submittedName>
</protein>
<dbReference type="SMART" id="SM00448">
    <property type="entry name" value="REC"/>
    <property type="match status" value="1"/>
</dbReference>
<dbReference type="Pfam" id="PF00072">
    <property type="entry name" value="Response_reg"/>
    <property type="match status" value="1"/>
</dbReference>
<evidence type="ECO:0000313" key="5">
    <source>
        <dbReference type="Proteomes" id="UP000480684"/>
    </source>
</evidence>
<dbReference type="PANTHER" id="PTHR33525:SF6">
    <property type="entry name" value="HDOD DOMAIN-CONTAINING PROTEIN"/>
    <property type="match status" value="1"/>
</dbReference>
<keyword evidence="1" id="KW-0597">Phosphoprotein</keyword>
<dbReference type="PROSITE" id="PS50110">
    <property type="entry name" value="RESPONSE_REGULATORY"/>
    <property type="match status" value="1"/>
</dbReference>
<dbReference type="Proteomes" id="UP000480684">
    <property type="component" value="Unassembled WGS sequence"/>
</dbReference>
<dbReference type="SUPFAM" id="SSF109604">
    <property type="entry name" value="HD-domain/PDEase-like"/>
    <property type="match status" value="1"/>
</dbReference>
<dbReference type="AlphaFoldDB" id="A0A7C9UUP0"/>
<dbReference type="PROSITE" id="PS51833">
    <property type="entry name" value="HDOD"/>
    <property type="match status" value="1"/>
</dbReference>
<dbReference type="Pfam" id="PF08668">
    <property type="entry name" value="HDOD"/>
    <property type="match status" value="1"/>
</dbReference>
<dbReference type="SUPFAM" id="SSF52172">
    <property type="entry name" value="CheY-like"/>
    <property type="match status" value="1"/>
</dbReference>
<dbReference type="CDD" id="cd17569">
    <property type="entry name" value="REC_HupR-like"/>
    <property type="match status" value="1"/>
</dbReference>
<dbReference type="GO" id="GO:0000160">
    <property type="term" value="P:phosphorelay signal transduction system"/>
    <property type="evidence" value="ECO:0007669"/>
    <property type="project" value="InterPro"/>
</dbReference>
<sequence>MSERIRVLFVDDDANILSGLKRLMRGCADFDSRFCLGGEEALALMEREQVDVVVSDMRMPQMDGAEFLNQVRARHPGTIRVILSGYADSESVLRTVGPAHLYLAKPCDPGALMEAIARPVALRRLLASEGLRTALTRLSNLPSPPDLFFQLEDELRSPAASAASVAAIIAHDVAMTAELLKLTNSAYFSVSGRAATPLQAVRTLGLDIVSALVLRIGIFRRLEGNSAIADLMEALNDYSLSVAALAERIAEAEGASAAVAKTAYCAGMLCAVGAVVLLDTFSDSYPRLFVRSTAEAPAFTVETKAYGANHALIGAYLLGLWNFADPVVEAVAHACLPSACMGSENVVLTAVHAARVLGPRFPLIPAGAPAQPVLDMAYLSEARKDLRLVAWKAIAAQQAAEARHA</sequence>
<dbReference type="PIRSF" id="PIRSF036883">
    <property type="entry name" value="RR_HD-GYP_mod"/>
    <property type="match status" value="1"/>
</dbReference>
<dbReference type="InterPro" id="IPR014626">
    <property type="entry name" value="Sig_transdc_resp-reg_put"/>
</dbReference>
<dbReference type="InterPro" id="IPR001789">
    <property type="entry name" value="Sig_transdc_resp-reg_receiver"/>
</dbReference>
<dbReference type="InterPro" id="IPR052340">
    <property type="entry name" value="RNase_Y/CdgJ"/>
</dbReference>
<accession>A0A7C9UUP0</accession>
<evidence type="ECO:0000259" key="2">
    <source>
        <dbReference type="PROSITE" id="PS50110"/>
    </source>
</evidence>
<dbReference type="RefSeq" id="WP_163680304.1">
    <property type="nucleotide sequence ID" value="NZ_JAAIYP010000038.1"/>
</dbReference>
<feature type="modified residue" description="4-aspartylphosphate" evidence="1">
    <location>
        <position position="56"/>
    </location>
</feature>
<evidence type="ECO:0000259" key="3">
    <source>
        <dbReference type="PROSITE" id="PS51833"/>
    </source>
</evidence>
<dbReference type="InterPro" id="IPR013976">
    <property type="entry name" value="HDOD"/>
</dbReference>
<keyword evidence="5" id="KW-1185">Reference proteome</keyword>
<dbReference type="InterPro" id="IPR011006">
    <property type="entry name" value="CheY-like_superfamily"/>
</dbReference>
<dbReference type="EMBL" id="JAAIYP010000038">
    <property type="protein sequence ID" value="NFV81027.1"/>
    <property type="molecule type" value="Genomic_DNA"/>
</dbReference>
<evidence type="ECO:0000313" key="4">
    <source>
        <dbReference type="EMBL" id="NFV81027.1"/>
    </source>
</evidence>
<evidence type="ECO:0000256" key="1">
    <source>
        <dbReference type="PROSITE-ProRule" id="PRU00169"/>
    </source>
</evidence>
<dbReference type="Gene3D" id="3.40.50.2300">
    <property type="match status" value="1"/>
</dbReference>
<feature type="domain" description="Response regulatory" evidence="2">
    <location>
        <begin position="6"/>
        <end position="120"/>
    </location>
</feature>
<comment type="caution">
    <text evidence="4">The sequence shown here is derived from an EMBL/GenBank/DDBJ whole genome shotgun (WGS) entry which is preliminary data.</text>
</comment>
<organism evidence="4 5">
    <name type="scientific">Magnetospirillum aberrantis SpK</name>
    <dbReference type="NCBI Taxonomy" id="908842"/>
    <lineage>
        <taxon>Bacteria</taxon>
        <taxon>Pseudomonadati</taxon>
        <taxon>Pseudomonadota</taxon>
        <taxon>Alphaproteobacteria</taxon>
        <taxon>Rhodospirillales</taxon>
        <taxon>Rhodospirillaceae</taxon>
        <taxon>Magnetospirillum</taxon>
    </lineage>
</organism>
<feature type="domain" description="HDOD" evidence="3">
    <location>
        <begin position="141"/>
        <end position="337"/>
    </location>
</feature>
<dbReference type="Gene3D" id="1.10.3210.10">
    <property type="entry name" value="Hypothetical protein af1432"/>
    <property type="match status" value="1"/>
</dbReference>
<reference evidence="4 5" key="1">
    <citation type="submission" date="2020-02" db="EMBL/GenBank/DDBJ databases">
        <authorList>
            <person name="Dziuba M."/>
            <person name="Kuznetsov B."/>
            <person name="Mardanov A."/>
            <person name="Ravin N."/>
            <person name="Grouzdev D."/>
        </authorList>
    </citation>
    <scope>NUCLEOTIDE SEQUENCE [LARGE SCALE GENOMIC DNA]</scope>
    <source>
        <strain evidence="4 5">SpK</strain>
    </source>
</reference>